<dbReference type="RefSeq" id="WP_222923111.1">
    <property type="nucleotide sequence ID" value="NZ_CP082286.1"/>
</dbReference>
<name>A0ABD5MPW3_9EURY</name>
<keyword evidence="1" id="KW-0812">Transmembrane</keyword>
<feature type="transmembrane region" description="Helical" evidence="1">
    <location>
        <begin position="39"/>
        <end position="58"/>
    </location>
</feature>
<dbReference type="Proteomes" id="UP001589595">
    <property type="component" value="Unassembled WGS sequence"/>
</dbReference>
<protein>
    <recommendedName>
        <fullName evidence="4">DUF2178 domain-containing protein</fullName>
    </recommendedName>
</protein>
<keyword evidence="1" id="KW-1133">Transmembrane helix</keyword>
<dbReference type="EMBL" id="JBHMAJ010000007">
    <property type="protein sequence ID" value="MFB9824844.1"/>
    <property type="molecule type" value="Genomic_DNA"/>
</dbReference>
<comment type="caution">
    <text evidence="2">The sequence shown here is derived from an EMBL/GenBank/DDBJ whole genome shotgun (WGS) entry which is preliminary data.</text>
</comment>
<evidence type="ECO:0000256" key="1">
    <source>
        <dbReference type="SAM" id="Phobius"/>
    </source>
</evidence>
<gene>
    <name evidence="2" type="ORF">ACFFOL_11790</name>
</gene>
<dbReference type="GeneID" id="67210516"/>
<evidence type="ECO:0000313" key="3">
    <source>
        <dbReference type="Proteomes" id="UP001589595"/>
    </source>
</evidence>
<keyword evidence="1" id="KW-0472">Membrane</keyword>
<evidence type="ECO:0008006" key="4">
    <source>
        <dbReference type="Google" id="ProtNLM"/>
    </source>
</evidence>
<feature type="transmembrane region" description="Helical" evidence="1">
    <location>
        <begin position="107"/>
        <end position="129"/>
    </location>
</feature>
<reference evidence="2" key="1">
    <citation type="submission" date="2024-09" db="EMBL/GenBank/DDBJ databases">
        <authorList>
            <person name="Sun Q."/>
        </authorList>
    </citation>
    <scope>NUCLEOTIDE SEQUENCE [LARGE SCALE GENOMIC DNA]</scope>
    <source>
        <strain evidence="2">JCM 31273</strain>
    </source>
</reference>
<dbReference type="AlphaFoldDB" id="A0ABD5MPW3"/>
<sequence length="133" mass="13947">MTTTHAIHDGPTRNRLAYVAVWATATLAYVALLTLGREIAAAGAFVLLAAVAVGYRRFAGVRFDERDTDVLETASGYTIRVLGLTSAVVFPALVLASGLGYFTWTAFAAGVATTVAAVFLLWIAAVAVVRAGR</sequence>
<keyword evidence="3" id="KW-1185">Reference proteome</keyword>
<evidence type="ECO:0000313" key="2">
    <source>
        <dbReference type="EMBL" id="MFB9824844.1"/>
    </source>
</evidence>
<proteinExistence type="predicted"/>
<accession>A0ABD5MPW3</accession>
<feature type="transmembrane region" description="Helical" evidence="1">
    <location>
        <begin position="16"/>
        <end position="33"/>
    </location>
</feature>
<feature type="transmembrane region" description="Helical" evidence="1">
    <location>
        <begin position="79"/>
        <end position="101"/>
    </location>
</feature>
<organism evidence="2 3">
    <name type="scientific">Halobaculum roseum</name>
    <dbReference type="NCBI Taxonomy" id="2175149"/>
    <lineage>
        <taxon>Archaea</taxon>
        <taxon>Methanobacteriati</taxon>
        <taxon>Methanobacteriota</taxon>
        <taxon>Stenosarchaea group</taxon>
        <taxon>Halobacteria</taxon>
        <taxon>Halobacteriales</taxon>
        <taxon>Haloferacaceae</taxon>
        <taxon>Halobaculum</taxon>
    </lineage>
</organism>